<keyword evidence="7" id="KW-1185">Reference proteome</keyword>
<comment type="caution">
    <text evidence="6">The sequence shown here is derived from an EMBL/GenBank/DDBJ whole genome shotgun (WGS) entry which is preliminary data.</text>
</comment>
<dbReference type="Gene3D" id="2.130.10.10">
    <property type="entry name" value="YVTN repeat-like/Quinoprotein amine dehydrogenase"/>
    <property type="match status" value="1"/>
</dbReference>
<keyword evidence="2" id="KW-0677">Repeat</keyword>
<feature type="compositionally biased region" description="Polar residues" evidence="4">
    <location>
        <begin position="9"/>
        <end position="30"/>
    </location>
</feature>
<dbReference type="PANTHER" id="PTHR19918:SF5">
    <property type="entry name" value="MEIOSIS-SPECIFIC APC_C ACTIVATOR PROTEIN AMA1"/>
    <property type="match status" value="1"/>
</dbReference>
<dbReference type="InterPro" id="IPR033010">
    <property type="entry name" value="Cdc20/Fizzy"/>
</dbReference>
<name>A0AAD5UYQ8_9APHY</name>
<dbReference type="GO" id="GO:1990757">
    <property type="term" value="F:ubiquitin ligase activator activity"/>
    <property type="evidence" value="ECO:0007669"/>
    <property type="project" value="TreeGrafter"/>
</dbReference>
<proteinExistence type="predicted"/>
<dbReference type="PROSITE" id="PS50082">
    <property type="entry name" value="WD_REPEATS_2"/>
    <property type="match status" value="1"/>
</dbReference>
<sequence length="216" mass="23202">MSREDEMPDSSSLGPTGQTGTSPPSAQTVTRRAIPTNPFATIDVPGMRDDFYSQLISWSSQDMIAVSHLGGIMLWDRGSPDREVSYLHETTRIQDLSVNSIEFSNGGGILAIGSWSGRISIWDIETRIEVREIAPGRSSLGSQIQSLSWNQSILSSGGDDGEISHFDVRCGRAKVGGFQGHTEGVCGLKWRDDGKLLVSGCNGGSPSLGAQEIPVY</sequence>
<dbReference type="SMART" id="SM00320">
    <property type="entry name" value="WD40"/>
    <property type="match status" value="3"/>
</dbReference>
<dbReference type="InterPro" id="IPR024977">
    <property type="entry name" value="Apc4-like_WD40_dom"/>
</dbReference>
<evidence type="ECO:0000259" key="5">
    <source>
        <dbReference type="Pfam" id="PF12894"/>
    </source>
</evidence>
<dbReference type="Proteomes" id="UP001212997">
    <property type="component" value="Unassembled WGS sequence"/>
</dbReference>
<keyword evidence="1 3" id="KW-0853">WD repeat</keyword>
<dbReference type="SUPFAM" id="SSF50978">
    <property type="entry name" value="WD40 repeat-like"/>
    <property type="match status" value="1"/>
</dbReference>
<dbReference type="PANTHER" id="PTHR19918">
    <property type="entry name" value="CELL DIVISION CYCLE 20 CDC20 FIZZY -RELATED"/>
    <property type="match status" value="1"/>
</dbReference>
<evidence type="ECO:0000313" key="6">
    <source>
        <dbReference type="EMBL" id="KAJ3481398.1"/>
    </source>
</evidence>
<dbReference type="InterPro" id="IPR036322">
    <property type="entry name" value="WD40_repeat_dom_sf"/>
</dbReference>
<evidence type="ECO:0000256" key="1">
    <source>
        <dbReference type="ARBA" id="ARBA00022574"/>
    </source>
</evidence>
<evidence type="ECO:0000313" key="7">
    <source>
        <dbReference type="Proteomes" id="UP001212997"/>
    </source>
</evidence>
<dbReference type="GO" id="GO:0010997">
    <property type="term" value="F:anaphase-promoting complex binding"/>
    <property type="evidence" value="ECO:0007669"/>
    <property type="project" value="InterPro"/>
</dbReference>
<feature type="domain" description="Anaphase-promoting complex subunit 4-like WD40" evidence="5">
    <location>
        <begin position="61"/>
        <end position="151"/>
    </location>
</feature>
<accession>A0AAD5UYQ8</accession>
<dbReference type="Pfam" id="PF12894">
    <property type="entry name" value="ANAPC4_WD40"/>
    <property type="match status" value="1"/>
</dbReference>
<dbReference type="GO" id="GO:0005680">
    <property type="term" value="C:anaphase-promoting complex"/>
    <property type="evidence" value="ECO:0007669"/>
    <property type="project" value="TreeGrafter"/>
</dbReference>
<evidence type="ECO:0000256" key="4">
    <source>
        <dbReference type="SAM" id="MobiDB-lite"/>
    </source>
</evidence>
<evidence type="ECO:0000256" key="3">
    <source>
        <dbReference type="PROSITE-ProRule" id="PRU00221"/>
    </source>
</evidence>
<dbReference type="Pfam" id="PF00400">
    <property type="entry name" value="WD40"/>
    <property type="match status" value="1"/>
</dbReference>
<feature type="repeat" description="WD" evidence="3">
    <location>
        <begin position="91"/>
        <end position="132"/>
    </location>
</feature>
<gene>
    <name evidence="6" type="ORF">NLI96_g7687</name>
</gene>
<dbReference type="EMBL" id="JANAWD010000323">
    <property type="protein sequence ID" value="KAJ3481398.1"/>
    <property type="molecule type" value="Genomic_DNA"/>
</dbReference>
<dbReference type="InterPro" id="IPR015943">
    <property type="entry name" value="WD40/YVTN_repeat-like_dom_sf"/>
</dbReference>
<feature type="region of interest" description="Disordered" evidence="4">
    <location>
        <begin position="1"/>
        <end position="36"/>
    </location>
</feature>
<evidence type="ECO:0000256" key="2">
    <source>
        <dbReference type="ARBA" id="ARBA00022737"/>
    </source>
</evidence>
<organism evidence="6 7">
    <name type="scientific">Meripilus lineatus</name>
    <dbReference type="NCBI Taxonomy" id="2056292"/>
    <lineage>
        <taxon>Eukaryota</taxon>
        <taxon>Fungi</taxon>
        <taxon>Dikarya</taxon>
        <taxon>Basidiomycota</taxon>
        <taxon>Agaricomycotina</taxon>
        <taxon>Agaricomycetes</taxon>
        <taxon>Polyporales</taxon>
        <taxon>Meripilaceae</taxon>
        <taxon>Meripilus</taxon>
    </lineage>
</organism>
<dbReference type="AlphaFoldDB" id="A0AAD5UYQ8"/>
<dbReference type="GO" id="GO:0031145">
    <property type="term" value="P:anaphase-promoting complex-dependent catabolic process"/>
    <property type="evidence" value="ECO:0007669"/>
    <property type="project" value="TreeGrafter"/>
</dbReference>
<protein>
    <recommendedName>
        <fullName evidence="5">Anaphase-promoting complex subunit 4-like WD40 domain-containing protein</fullName>
    </recommendedName>
</protein>
<dbReference type="GO" id="GO:1905786">
    <property type="term" value="P:positive regulation of anaphase-promoting complex-dependent catabolic process"/>
    <property type="evidence" value="ECO:0007669"/>
    <property type="project" value="TreeGrafter"/>
</dbReference>
<reference evidence="6" key="1">
    <citation type="submission" date="2022-07" db="EMBL/GenBank/DDBJ databases">
        <title>Genome Sequence of Physisporinus lineatus.</title>
        <authorList>
            <person name="Buettner E."/>
        </authorList>
    </citation>
    <scope>NUCLEOTIDE SEQUENCE</scope>
    <source>
        <strain evidence="6">VT162</strain>
    </source>
</reference>
<dbReference type="InterPro" id="IPR001680">
    <property type="entry name" value="WD40_rpt"/>
</dbReference>